<dbReference type="EMBL" id="BLLN01000005">
    <property type="protein sequence ID" value="GFH73140.1"/>
    <property type="molecule type" value="Genomic_DNA"/>
</dbReference>
<comment type="caution">
    <text evidence="1">The sequence shown here is derived from an EMBL/GenBank/DDBJ whole genome shotgun (WGS) entry which is preliminary data.</text>
</comment>
<dbReference type="Proteomes" id="UP000472710">
    <property type="component" value="Unassembled WGS sequence"/>
</dbReference>
<sequence>MHELVSAARSSTGAACSATAVSYDVRTAARWGGSVIRRRWSEPPAVGDLRACDPPLPGAVLARAEVGVAQSRRAARAVSSTVGAGRLKGSLASSAAMPQVLLTPE</sequence>
<organism evidence="1 2">
    <name type="scientific">Streptomyces diastaticus subsp. diastaticus</name>
    <dbReference type="NCBI Taxonomy" id="68040"/>
    <lineage>
        <taxon>Bacteria</taxon>
        <taxon>Bacillati</taxon>
        <taxon>Actinomycetota</taxon>
        <taxon>Actinomycetes</taxon>
        <taxon>Kitasatosporales</taxon>
        <taxon>Streptomycetaceae</taxon>
        <taxon>Streptomyces</taxon>
        <taxon>Streptomyces diastaticus group</taxon>
    </lineage>
</organism>
<reference evidence="1 2" key="1">
    <citation type="submission" date="2020-02" db="EMBL/GenBank/DDBJ databases">
        <title>Whole genome shotgun sequence of Streptomyces diastaticus subsp. diastaticus NBRC 13412.</title>
        <authorList>
            <person name="Ichikawa N."/>
            <person name="Komaki H."/>
            <person name="Tamura T."/>
        </authorList>
    </citation>
    <scope>NUCLEOTIDE SEQUENCE [LARGE SCALE GENOMIC DNA]</scope>
    <source>
        <strain evidence="1 2">NBRC 13412</strain>
    </source>
</reference>
<keyword evidence="2" id="KW-1185">Reference proteome</keyword>
<evidence type="ECO:0000313" key="2">
    <source>
        <dbReference type="Proteomes" id="UP000472710"/>
    </source>
</evidence>
<gene>
    <name evidence="1" type="ORF">Sdia_39080</name>
</gene>
<evidence type="ECO:0000313" key="1">
    <source>
        <dbReference type="EMBL" id="GFH73140.1"/>
    </source>
</evidence>
<protein>
    <submittedName>
        <fullName evidence="1">Uncharacterized protein</fullName>
    </submittedName>
</protein>
<accession>A0ABQ1CS42</accession>
<name>A0ABQ1CS42_STRDI</name>
<proteinExistence type="predicted"/>